<dbReference type="InterPro" id="IPR015791">
    <property type="entry name" value="Antimic/Inh_G_crystallin-like"/>
</dbReference>
<dbReference type="Proteomes" id="UP001501147">
    <property type="component" value="Unassembled WGS sequence"/>
</dbReference>
<comment type="caution">
    <text evidence="3">The sequence shown here is derived from an EMBL/GenBank/DDBJ whole genome shotgun (WGS) entry which is preliminary data.</text>
</comment>
<name>A0ABP8ZS72_9ACTN</name>
<gene>
    <name evidence="3" type="ORF">GCM10023329_08220</name>
</gene>
<keyword evidence="1" id="KW-0732">Signal</keyword>
<evidence type="ECO:0000313" key="4">
    <source>
        <dbReference type="Proteomes" id="UP001501147"/>
    </source>
</evidence>
<dbReference type="InterPro" id="IPR011024">
    <property type="entry name" value="G_crystallin-like"/>
</dbReference>
<evidence type="ECO:0000313" key="3">
    <source>
        <dbReference type="EMBL" id="GAA4764668.1"/>
    </source>
</evidence>
<feature type="domain" description="Streptomyces killer toxin-like beta/gamma crystallin" evidence="2">
    <location>
        <begin position="52"/>
        <end position="102"/>
    </location>
</feature>
<keyword evidence="4" id="KW-1185">Reference proteome</keyword>
<dbReference type="Pfam" id="PF09076">
    <property type="entry name" value="Crystall_2"/>
    <property type="match status" value="1"/>
</dbReference>
<evidence type="ECO:0000256" key="1">
    <source>
        <dbReference type="SAM" id="SignalP"/>
    </source>
</evidence>
<dbReference type="RefSeq" id="WP_345609429.1">
    <property type="nucleotide sequence ID" value="NZ_BAABJV010000001.1"/>
</dbReference>
<dbReference type="SUPFAM" id="SSF49695">
    <property type="entry name" value="gamma-Crystallin-like"/>
    <property type="match status" value="1"/>
</dbReference>
<proteinExistence type="predicted"/>
<organism evidence="3 4">
    <name type="scientific">Streptomyces sanyensis</name>
    <dbReference type="NCBI Taxonomy" id="568869"/>
    <lineage>
        <taxon>Bacteria</taxon>
        <taxon>Bacillati</taxon>
        <taxon>Actinomycetota</taxon>
        <taxon>Actinomycetes</taxon>
        <taxon>Kitasatosporales</taxon>
        <taxon>Streptomycetaceae</taxon>
        <taxon>Streptomyces</taxon>
    </lineage>
</organism>
<reference evidence="4" key="1">
    <citation type="journal article" date="2019" name="Int. J. Syst. Evol. Microbiol.">
        <title>The Global Catalogue of Microorganisms (GCM) 10K type strain sequencing project: providing services to taxonomists for standard genome sequencing and annotation.</title>
        <authorList>
            <consortium name="The Broad Institute Genomics Platform"/>
            <consortium name="The Broad Institute Genome Sequencing Center for Infectious Disease"/>
            <person name="Wu L."/>
            <person name="Ma J."/>
        </authorList>
    </citation>
    <scope>NUCLEOTIDE SEQUENCE [LARGE SCALE GENOMIC DNA]</scope>
    <source>
        <strain evidence="4">JCM 18324</strain>
    </source>
</reference>
<accession>A0ABP8ZS72</accession>
<dbReference type="EMBL" id="BAABJV010000001">
    <property type="protein sequence ID" value="GAA4764668.1"/>
    <property type="molecule type" value="Genomic_DNA"/>
</dbReference>
<evidence type="ECO:0000259" key="2">
    <source>
        <dbReference type="Pfam" id="PF09076"/>
    </source>
</evidence>
<sequence>MTNRPISHVLRLAGVTTAALLTTVTAALPAHAVNRTECGNRTDFFKIESVHGSLCFANAGEMNVAVYGVNWISTGNNKVRFRFQAVEGDPRRYEISADKWVAYNPVVDSYGVAEPGNRVHKIEWIKIY</sequence>
<dbReference type="Gene3D" id="2.60.20.30">
    <property type="match status" value="1"/>
</dbReference>
<feature type="signal peptide" evidence="1">
    <location>
        <begin position="1"/>
        <end position="32"/>
    </location>
</feature>
<protein>
    <recommendedName>
        <fullName evidence="2">Streptomyces killer toxin-like beta/gamma crystallin domain-containing protein</fullName>
    </recommendedName>
</protein>
<feature type="chain" id="PRO_5046649744" description="Streptomyces killer toxin-like beta/gamma crystallin domain-containing protein" evidence="1">
    <location>
        <begin position="33"/>
        <end position="128"/>
    </location>
</feature>
<dbReference type="InterPro" id="IPR015161">
    <property type="entry name" value="Sklp_toxin_b/g_crystallin"/>
</dbReference>